<dbReference type="Pfam" id="PF07729">
    <property type="entry name" value="FCD"/>
    <property type="match status" value="1"/>
</dbReference>
<evidence type="ECO:0000256" key="2">
    <source>
        <dbReference type="ARBA" id="ARBA00023125"/>
    </source>
</evidence>
<dbReference type="InterPro" id="IPR008920">
    <property type="entry name" value="TF_FadR/GntR_C"/>
</dbReference>
<evidence type="ECO:0000259" key="5">
    <source>
        <dbReference type="Pfam" id="PF00392"/>
    </source>
</evidence>
<dbReference type="Pfam" id="PF00392">
    <property type="entry name" value="GntR"/>
    <property type="match status" value="1"/>
</dbReference>
<accession>A0A518EMT6</accession>
<dbReference type="Gene3D" id="1.10.10.10">
    <property type="entry name" value="Winged helix-like DNA-binding domain superfamily/Winged helix DNA-binding domain"/>
    <property type="match status" value="2"/>
</dbReference>
<feature type="region of interest" description="Disordered" evidence="4">
    <location>
        <begin position="67"/>
        <end position="87"/>
    </location>
</feature>
<evidence type="ECO:0000256" key="4">
    <source>
        <dbReference type="SAM" id="MobiDB-lite"/>
    </source>
</evidence>
<dbReference type="GO" id="GO:0003700">
    <property type="term" value="F:DNA-binding transcription factor activity"/>
    <property type="evidence" value="ECO:0007669"/>
    <property type="project" value="InterPro"/>
</dbReference>
<gene>
    <name evidence="7" type="ORF">Poly30_09050</name>
</gene>
<proteinExistence type="predicted"/>
<evidence type="ECO:0000313" key="8">
    <source>
        <dbReference type="Proteomes" id="UP000320390"/>
    </source>
</evidence>
<evidence type="ECO:0000313" key="7">
    <source>
        <dbReference type="EMBL" id="QDV05408.1"/>
    </source>
</evidence>
<dbReference type="PANTHER" id="PTHR43537">
    <property type="entry name" value="TRANSCRIPTIONAL REGULATOR, GNTR FAMILY"/>
    <property type="match status" value="1"/>
</dbReference>
<dbReference type="GO" id="GO:0003677">
    <property type="term" value="F:DNA binding"/>
    <property type="evidence" value="ECO:0007669"/>
    <property type="project" value="UniProtKB-KW"/>
</dbReference>
<evidence type="ECO:0000256" key="1">
    <source>
        <dbReference type="ARBA" id="ARBA00023015"/>
    </source>
</evidence>
<evidence type="ECO:0000256" key="3">
    <source>
        <dbReference type="ARBA" id="ARBA00023163"/>
    </source>
</evidence>
<keyword evidence="8" id="KW-1185">Reference proteome</keyword>
<dbReference type="EMBL" id="CP036434">
    <property type="protein sequence ID" value="QDV05408.1"/>
    <property type="molecule type" value="Genomic_DNA"/>
</dbReference>
<dbReference type="Proteomes" id="UP000320390">
    <property type="component" value="Chromosome"/>
</dbReference>
<dbReference type="InterPro" id="IPR036388">
    <property type="entry name" value="WH-like_DNA-bd_sf"/>
</dbReference>
<dbReference type="InterPro" id="IPR011711">
    <property type="entry name" value="GntR_C"/>
</dbReference>
<feature type="domain" description="HTH gntR-type" evidence="5">
    <location>
        <begin position="7"/>
        <end position="59"/>
    </location>
</feature>
<feature type="domain" description="GntR C-terminal" evidence="6">
    <location>
        <begin position="166"/>
        <end position="279"/>
    </location>
</feature>
<dbReference type="AlphaFoldDB" id="A0A518EMT6"/>
<dbReference type="Gene3D" id="1.20.120.530">
    <property type="entry name" value="GntR ligand-binding domain-like"/>
    <property type="match status" value="1"/>
</dbReference>
<dbReference type="InterPro" id="IPR036390">
    <property type="entry name" value="WH_DNA-bd_sf"/>
</dbReference>
<sequence length="296" mass="32856">MSVNISEYIEQDLESRIRSGSDLPDRLTLSSIAGMYDVSLTPVRAALDGLIERKLLVKQENGRLQLGATARARSPRAKSAPRPMPPVDHDAAIGREIILLSLRQHGLQDGVDPFVREEAMAEQHGIGRSLVRSTFQRLAGGGLLEHVPRCGWRVPRFDQDEMDAYLDIRETLEVKALDLGRASLDPEDVERMIEGNGAPAVQRGAIDNTLHAYFVKQSGNRYIEAFFASNGRYYNALFDYAALGARVVAEMAAQHVEILEHARARRWAKARAALGHHIQSQRPVMEAMIASVRQGD</sequence>
<dbReference type="InterPro" id="IPR000524">
    <property type="entry name" value="Tscrpt_reg_HTH_GntR"/>
</dbReference>
<feature type="compositionally biased region" description="Low complexity" evidence="4">
    <location>
        <begin position="68"/>
        <end position="81"/>
    </location>
</feature>
<dbReference type="SUPFAM" id="SSF48008">
    <property type="entry name" value="GntR ligand-binding domain-like"/>
    <property type="match status" value="1"/>
</dbReference>
<keyword evidence="2" id="KW-0238">DNA-binding</keyword>
<keyword evidence="3" id="KW-0804">Transcription</keyword>
<organism evidence="7 8">
    <name type="scientific">Saltatorellus ferox</name>
    <dbReference type="NCBI Taxonomy" id="2528018"/>
    <lineage>
        <taxon>Bacteria</taxon>
        <taxon>Pseudomonadati</taxon>
        <taxon>Planctomycetota</taxon>
        <taxon>Planctomycetia</taxon>
        <taxon>Planctomycetia incertae sedis</taxon>
        <taxon>Saltatorellus</taxon>
    </lineage>
</organism>
<evidence type="ECO:0000259" key="6">
    <source>
        <dbReference type="Pfam" id="PF07729"/>
    </source>
</evidence>
<dbReference type="PANTHER" id="PTHR43537:SF24">
    <property type="entry name" value="GLUCONATE OPERON TRANSCRIPTIONAL REPRESSOR"/>
    <property type="match status" value="1"/>
</dbReference>
<dbReference type="SUPFAM" id="SSF46785">
    <property type="entry name" value="Winged helix' DNA-binding domain"/>
    <property type="match status" value="2"/>
</dbReference>
<reference evidence="7 8" key="1">
    <citation type="submission" date="2019-02" db="EMBL/GenBank/DDBJ databases">
        <title>Deep-cultivation of Planctomycetes and their phenomic and genomic characterization uncovers novel biology.</title>
        <authorList>
            <person name="Wiegand S."/>
            <person name="Jogler M."/>
            <person name="Boedeker C."/>
            <person name="Pinto D."/>
            <person name="Vollmers J."/>
            <person name="Rivas-Marin E."/>
            <person name="Kohn T."/>
            <person name="Peeters S.H."/>
            <person name="Heuer A."/>
            <person name="Rast P."/>
            <person name="Oberbeckmann S."/>
            <person name="Bunk B."/>
            <person name="Jeske O."/>
            <person name="Meyerdierks A."/>
            <person name="Storesund J.E."/>
            <person name="Kallscheuer N."/>
            <person name="Luecker S."/>
            <person name="Lage O.M."/>
            <person name="Pohl T."/>
            <person name="Merkel B.J."/>
            <person name="Hornburger P."/>
            <person name="Mueller R.-W."/>
            <person name="Bruemmer F."/>
            <person name="Labrenz M."/>
            <person name="Spormann A.M."/>
            <person name="Op den Camp H."/>
            <person name="Overmann J."/>
            <person name="Amann R."/>
            <person name="Jetten M.S.M."/>
            <person name="Mascher T."/>
            <person name="Medema M.H."/>
            <person name="Devos D.P."/>
            <person name="Kaster A.-K."/>
            <person name="Ovreas L."/>
            <person name="Rohde M."/>
            <person name="Galperin M.Y."/>
            <person name="Jogler C."/>
        </authorList>
    </citation>
    <scope>NUCLEOTIDE SEQUENCE [LARGE SCALE GENOMIC DNA]</scope>
    <source>
        <strain evidence="7 8">Poly30</strain>
    </source>
</reference>
<protein>
    <submittedName>
        <fullName evidence="7">Bacterial regulatory protein, gntR family</fullName>
    </submittedName>
</protein>
<keyword evidence="1" id="KW-0805">Transcription regulation</keyword>
<name>A0A518EMT6_9BACT</name>